<evidence type="ECO:0000256" key="2">
    <source>
        <dbReference type="SAM" id="MobiDB-lite"/>
    </source>
</evidence>
<name>A0A0K2GIS9_NITMO</name>
<dbReference type="STRING" id="42253.NITMOv2_4135"/>
<feature type="region of interest" description="Disordered" evidence="2">
    <location>
        <begin position="110"/>
        <end position="152"/>
    </location>
</feature>
<organism evidence="3 4">
    <name type="scientific">Nitrospira moscoviensis</name>
    <dbReference type="NCBI Taxonomy" id="42253"/>
    <lineage>
        <taxon>Bacteria</taxon>
        <taxon>Pseudomonadati</taxon>
        <taxon>Nitrospirota</taxon>
        <taxon>Nitrospiria</taxon>
        <taxon>Nitrospirales</taxon>
        <taxon>Nitrospiraceae</taxon>
        <taxon>Nitrospira</taxon>
    </lineage>
</organism>
<gene>
    <name evidence="3" type="ORF">NITMOv2_4135</name>
</gene>
<feature type="coiled-coil region" evidence="1">
    <location>
        <begin position="42"/>
        <end position="97"/>
    </location>
</feature>
<dbReference type="RefSeq" id="WP_053381363.1">
    <property type="nucleotide sequence ID" value="NZ_CP011801.1"/>
</dbReference>
<accession>A0A0K2GIS9</accession>
<reference evidence="3 4" key="1">
    <citation type="journal article" date="2015" name="Proc. Natl. Acad. Sci. U.S.A.">
        <title>Expanded metabolic versatility of ubiquitous nitrite-oxidizing bacteria from the genus Nitrospira.</title>
        <authorList>
            <person name="Koch H."/>
            <person name="Lucker S."/>
            <person name="Albertsen M."/>
            <person name="Kitzinger K."/>
            <person name="Herbold C."/>
            <person name="Spieck E."/>
            <person name="Nielsen P.H."/>
            <person name="Wagner M."/>
            <person name="Daims H."/>
        </authorList>
    </citation>
    <scope>NUCLEOTIDE SEQUENCE [LARGE SCALE GENOMIC DNA]</scope>
    <source>
        <strain evidence="3 4">NSP M-1</strain>
    </source>
</reference>
<evidence type="ECO:0000313" key="3">
    <source>
        <dbReference type="EMBL" id="ALA60517.1"/>
    </source>
</evidence>
<protein>
    <submittedName>
        <fullName evidence="3">Uncharacterized protein</fullName>
    </submittedName>
</protein>
<evidence type="ECO:0000313" key="4">
    <source>
        <dbReference type="Proteomes" id="UP000069205"/>
    </source>
</evidence>
<proteinExistence type="predicted"/>
<keyword evidence="4" id="KW-1185">Reference proteome</keyword>
<dbReference type="Proteomes" id="UP000069205">
    <property type="component" value="Chromosome"/>
</dbReference>
<sequence>MPLQHLSTIGRVPLIAPPILGAVLLTAGCVGIDDYRTVTREAEGLRSLLQAEQRRVQDMEVKLRELTGKAQDLERAANAAREEAARREREYREIRDELLALKIPLEQRRVHTQRSRAREGSGPLESELRSSMTGVGLPVSPPTSAESSKQRLKDALQEFQRLLDVN</sequence>
<dbReference type="EMBL" id="CP011801">
    <property type="protein sequence ID" value="ALA60517.1"/>
    <property type="molecule type" value="Genomic_DNA"/>
</dbReference>
<dbReference type="AlphaFoldDB" id="A0A0K2GIS9"/>
<dbReference type="KEGG" id="nmv:NITMOv2_4135"/>
<dbReference type="PATRIC" id="fig|42253.5.peg.4082"/>
<evidence type="ECO:0000256" key="1">
    <source>
        <dbReference type="SAM" id="Coils"/>
    </source>
</evidence>
<keyword evidence="1" id="KW-0175">Coiled coil</keyword>